<evidence type="ECO:0000313" key="4">
    <source>
        <dbReference type="Proteomes" id="UP000053573"/>
    </source>
</evidence>
<protein>
    <recommendedName>
        <fullName evidence="2">Protein kinase domain-containing protein</fullName>
    </recommendedName>
</protein>
<dbReference type="GO" id="GO:0004672">
    <property type="term" value="F:protein kinase activity"/>
    <property type="evidence" value="ECO:0007669"/>
    <property type="project" value="InterPro"/>
</dbReference>
<gene>
    <name evidence="3" type="ORF">EMPG_13195</name>
</gene>
<dbReference type="SUPFAM" id="SSF56112">
    <property type="entry name" value="Protein kinase-like (PK-like)"/>
    <property type="match status" value="1"/>
</dbReference>
<dbReference type="Proteomes" id="UP000053573">
    <property type="component" value="Unassembled WGS sequence"/>
</dbReference>
<evidence type="ECO:0000256" key="1">
    <source>
        <dbReference type="SAM" id="MobiDB-lite"/>
    </source>
</evidence>
<proteinExistence type="predicted"/>
<dbReference type="InterPro" id="IPR011009">
    <property type="entry name" value="Kinase-like_dom_sf"/>
</dbReference>
<keyword evidence="4" id="KW-1185">Reference proteome</keyword>
<dbReference type="OrthoDB" id="4185999at2759"/>
<reference evidence="4" key="1">
    <citation type="journal article" date="2015" name="PLoS Genet.">
        <title>The dynamic genome and transcriptome of the human fungal pathogen Blastomyces and close relative Emmonsia.</title>
        <authorList>
            <person name="Munoz J.F."/>
            <person name="Gauthier G.M."/>
            <person name="Desjardins C.A."/>
            <person name="Gallo J.E."/>
            <person name="Holder J."/>
            <person name="Sullivan T.D."/>
            <person name="Marty A.J."/>
            <person name="Carmen J.C."/>
            <person name="Chen Z."/>
            <person name="Ding L."/>
            <person name="Gujja S."/>
            <person name="Magrini V."/>
            <person name="Misas E."/>
            <person name="Mitreva M."/>
            <person name="Priest M."/>
            <person name="Saif S."/>
            <person name="Whiston E.A."/>
            <person name="Young S."/>
            <person name="Zeng Q."/>
            <person name="Goldman W.E."/>
            <person name="Mardis E.R."/>
            <person name="Taylor J.W."/>
            <person name="McEwen J.G."/>
            <person name="Clay O.K."/>
            <person name="Klein B.S."/>
            <person name="Cuomo C.A."/>
        </authorList>
    </citation>
    <scope>NUCLEOTIDE SEQUENCE [LARGE SCALE GENOMIC DNA]</scope>
    <source>
        <strain evidence="4">UAMH 139</strain>
    </source>
</reference>
<accession>A0A0H1BJT7</accession>
<dbReference type="InterPro" id="IPR000719">
    <property type="entry name" value="Prot_kinase_dom"/>
</dbReference>
<dbReference type="GO" id="GO:0005524">
    <property type="term" value="F:ATP binding"/>
    <property type="evidence" value="ECO:0007669"/>
    <property type="project" value="InterPro"/>
</dbReference>
<dbReference type="Gene3D" id="1.10.510.10">
    <property type="entry name" value="Transferase(Phosphotransferase) domain 1"/>
    <property type="match status" value="1"/>
</dbReference>
<name>A0A0H1BJT7_9EURO</name>
<evidence type="ECO:0000259" key="2">
    <source>
        <dbReference type="PROSITE" id="PS50011"/>
    </source>
</evidence>
<organism evidence="3 4">
    <name type="scientific">Blastomyces silverae</name>
    <dbReference type="NCBI Taxonomy" id="2060906"/>
    <lineage>
        <taxon>Eukaryota</taxon>
        <taxon>Fungi</taxon>
        <taxon>Dikarya</taxon>
        <taxon>Ascomycota</taxon>
        <taxon>Pezizomycotina</taxon>
        <taxon>Eurotiomycetes</taxon>
        <taxon>Eurotiomycetidae</taxon>
        <taxon>Onygenales</taxon>
        <taxon>Ajellomycetaceae</taxon>
        <taxon>Blastomyces</taxon>
    </lineage>
</organism>
<feature type="region of interest" description="Disordered" evidence="1">
    <location>
        <begin position="289"/>
        <end position="329"/>
    </location>
</feature>
<dbReference type="EMBL" id="LDEV01001449">
    <property type="protein sequence ID" value="KLJ11625.1"/>
    <property type="molecule type" value="Genomic_DNA"/>
</dbReference>
<comment type="caution">
    <text evidence="3">The sequence shown here is derived from an EMBL/GenBank/DDBJ whole genome shotgun (WGS) entry which is preliminary data.</text>
</comment>
<feature type="compositionally biased region" description="Polar residues" evidence="1">
    <location>
        <begin position="289"/>
        <end position="303"/>
    </location>
</feature>
<dbReference type="AlphaFoldDB" id="A0A0H1BJT7"/>
<feature type="domain" description="Protein kinase" evidence="2">
    <location>
        <begin position="407"/>
        <end position="563"/>
    </location>
</feature>
<dbReference type="PROSITE" id="PS50011">
    <property type="entry name" value="PROTEIN_KINASE_DOM"/>
    <property type="match status" value="1"/>
</dbReference>
<sequence length="563" mass="62303">MSTFLDYYNAPPTGQPSLGAPGSSTTAPMHPTNLPNEEQFPRHIILDQNMCNQLLTFARNRLITAPAPTPPLNFNLVHQYVQHSIDRGVVGDETVNIDVSMLLFQYVAEFVASADNLHPDDIQIISCDSDDNKGGVRPNRKIRRTGTDWIIAEHKSVAAYNAHRSQIHNLAGGEGTEIIASSHETGARSIILKLGKHMIDANCRWGILMGGYEFMVFFMNVVNHNNNNYYQMVVSDNHSILTHSEQLQPLPEPCLISVAIALLLDNNPAASYINPPTACIVTEYIGNRQSRPSRNTDGGNQLQRAKRGEPQARTTAGTRAHVHQEMGSSNQHSHMIKAAWPQSKHEYALLSFPNSGLPDRQLALKRISAQKAWDVVLNGNSSGLPATTPEGEITYHTDTVVEEPLCLLAMEKLGSGICGIAYDSLLVSGTSEEPEPCAIKVNEHDFQSFVREVEVYERLQGKTFIPRCYGGFAGMWVSEPLGVLVLELLEKSFKSFNDMTTDQKHQALACLEQLHDEGYHHGDVRASNFGLRNGKVTVLDFTHVEPCDTPRTCGNWEGVYPLD</sequence>
<evidence type="ECO:0000313" key="3">
    <source>
        <dbReference type="EMBL" id="KLJ11625.1"/>
    </source>
</evidence>